<keyword evidence="1" id="KW-1133">Transmembrane helix</keyword>
<evidence type="ECO:0000313" key="3">
    <source>
        <dbReference type="Proteomes" id="UP000322927"/>
    </source>
</evidence>
<organism evidence="2 3">
    <name type="scientific">Streptomyces venezuelae</name>
    <dbReference type="NCBI Taxonomy" id="54571"/>
    <lineage>
        <taxon>Bacteria</taxon>
        <taxon>Bacillati</taxon>
        <taxon>Actinomycetota</taxon>
        <taxon>Actinomycetes</taxon>
        <taxon>Kitasatosporales</taxon>
        <taxon>Streptomycetaceae</taxon>
        <taxon>Streptomyces</taxon>
    </lineage>
</organism>
<feature type="transmembrane region" description="Helical" evidence="1">
    <location>
        <begin position="31"/>
        <end position="49"/>
    </location>
</feature>
<dbReference type="AlphaFoldDB" id="A0A5P2CCX9"/>
<reference evidence="2 3" key="1">
    <citation type="submission" date="2018-05" db="EMBL/GenBank/DDBJ databases">
        <title>Streptomyces venezuelae.</title>
        <authorList>
            <person name="Kim W."/>
            <person name="Lee N."/>
            <person name="Cho B.-K."/>
        </authorList>
    </citation>
    <scope>NUCLEOTIDE SEQUENCE [LARGE SCALE GENOMIC DNA]</scope>
    <source>
        <strain evidence="2 3">ATCC 14584</strain>
    </source>
</reference>
<evidence type="ECO:0000256" key="1">
    <source>
        <dbReference type="SAM" id="Phobius"/>
    </source>
</evidence>
<gene>
    <name evidence="2" type="ORF">DEJ48_39055</name>
</gene>
<protein>
    <submittedName>
        <fullName evidence="2">Uncharacterized protein</fullName>
    </submittedName>
</protein>
<dbReference type="Proteomes" id="UP000322927">
    <property type="component" value="Chromosome"/>
</dbReference>
<accession>A0A5P2CCX9</accession>
<feature type="transmembrane region" description="Helical" evidence="1">
    <location>
        <begin position="56"/>
        <end position="74"/>
    </location>
</feature>
<name>A0A5P2CCX9_STRVZ</name>
<sequence>MAHSIDVADCTAGKRYCSTEPGREEHNARDILLIAGGFGAVFPGVRLALRGADWRPLLGLPAGAVVGSGIALSIDQEQGIWLLTGGLVVICSVLVIPFRRLVIEWARSGSSGTAG</sequence>
<dbReference type="EMBL" id="CP029192">
    <property type="protein sequence ID" value="QES38609.1"/>
    <property type="molecule type" value="Genomic_DNA"/>
</dbReference>
<proteinExistence type="predicted"/>
<feature type="transmembrane region" description="Helical" evidence="1">
    <location>
        <begin position="80"/>
        <end position="98"/>
    </location>
</feature>
<evidence type="ECO:0000313" key="2">
    <source>
        <dbReference type="EMBL" id="QES38609.1"/>
    </source>
</evidence>
<keyword evidence="1" id="KW-0812">Transmembrane</keyword>
<keyword evidence="1" id="KW-0472">Membrane</keyword>